<name>A0A3N4I518_ASCIM</name>
<keyword evidence="1" id="KW-0472">Membrane</keyword>
<gene>
    <name evidence="3" type="ORF">BJ508DRAFT_143507</name>
</gene>
<evidence type="ECO:0000313" key="4">
    <source>
        <dbReference type="Proteomes" id="UP000275078"/>
    </source>
</evidence>
<dbReference type="Pfam" id="PF03134">
    <property type="entry name" value="TB2_DP1_HVA22"/>
    <property type="match status" value="1"/>
</dbReference>
<accession>A0A3N4I518</accession>
<comment type="caution">
    <text evidence="1">Lacks conserved residue(s) required for the propagation of feature annotation.</text>
</comment>
<dbReference type="AlphaFoldDB" id="A0A3N4I518"/>
<evidence type="ECO:0000256" key="2">
    <source>
        <dbReference type="SAM" id="MobiDB-lite"/>
    </source>
</evidence>
<feature type="region of interest" description="Disordered" evidence="2">
    <location>
        <begin position="182"/>
        <end position="202"/>
    </location>
</feature>
<keyword evidence="1" id="KW-0812">Transmembrane</keyword>
<dbReference type="GO" id="GO:0016020">
    <property type="term" value="C:membrane"/>
    <property type="evidence" value="ECO:0007669"/>
    <property type="project" value="UniProtKB-SubCell"/>
</dbReference>
<keyword evidence="4" id="KW-1185">Reference proteome</keyword>
<dbReference type="PANTHER" id="PTHR12300:SF177">
    <property type="entry name" value="PROTEIN YOP1"/>
    <property type="match status" value="1"/>
</dbReference>
<dbReference type="STRING" id="1160509.A0A3N4I518"/>
<feature type="region of interest" description="Disordered" evidence="2">
    <location>
        <begin position="120"/>
        <end position="140"/>
    </location>
</feature>
<dbReference type="Proteomes" id="UP000275078">
    <property type="component" value="Unassembled WGS sequence"/>
</dbReference>
<comment type="similarity">
    <text evidence="1">Belongs to the DP1 family.</text>
</comment>
<protein>
    <recommendedName>
        <fullName evidence="1">Protein YOP1</fullName>
    </recommendedName>
</protein>
<evidence type="ECO:0000313" key="3">
    <source>
        <dbReference type="EMBL" id="RPA79271.1"/>
    </source>
</evidence>
<keyword evidence="1" id="KW-1133">Transmembrane helix</keyword>
<feature type="compositionally biased region" description="Low complexity" evidence="2">
    <location>
        <begin position="130"/>
        <end position="140"/>
    </location>
</feature>
<feature type="transmembrane region" description="Helical" evidence="1">
    <location>
        <begin position="37"/>
        <end position="63"/>
    </location>
</feature>
<proteinExistence type="inferred from homology"/>
<dbReference type="InterPro" id="IPR004345">
    <property type="entry name" value="TB2_DP1_HVA22"/>
</dbReference>
<dbReference type="PANTHER" id="PTHR12300">
    <property type="entry name" value="HVA22-LIKE PROTEINS"/>
    <property type="match status" value="1"/>
</dbReference>
<organism evidence="3 4">
    <name type="scientific">Ascobolus immersus RN42</name>
    <dbReference type="NCBI Taxonomy" id="1160509"/>
    <lineage>
        <taxon>Eukaryota</taxon>
        <taxon>Fungi</taxon>
        <taxon>Dikarya</taxon>
        <taxon>Ascomycota</taxon>
        <taxon>Pezizomycotina</taxon>
        <taxon>Pezizomycetes</taxon>
        <taxon>Pezizales</taxon>
        <taxon>Ascobolaceae</taxon>
        <taxon>Ascobolus</taxon>
    </lineage>
</organism>
<dbReference type="EMBL" id="ML119701">
    <property type="protein sequence ID" value="RPA79271.1"/>
    <property type="molecule type" value="Genomic_DNA"/>
</dbReference>
<evidence type="ECO:0000256" key="1">
    <source>
        <dbReference type="RuleBase" id="RU362006"/>
    </source>
</evidence>
<feature type="compositionally biased region" description="Low complexity" evidence="2">
    <location>
        <begin position="192"/>
        <end position="202"/>
    </location>
</feature>
<comment type="subcellular location">
    <subcellularLocation>
        <location evidence="1">Membrane</location>
        <topology evidence="1">Multi-pass membrane protein</topology>
    </subcellularLocation>
</comment>
<dbReference type="OrthoDB" id="434647at2759"/>
<reference evidence="3 4" key="1">
    <citation type="journal article" date="2018" name="Nat. Ecol. Evol.">
        <title>Pezizomycetes genomes reveal the molecular basis of ectomycorrhizal truffle lifestyle.</title>
        <authorList>
            <person name="Murat C."/>
            <person name="Payen T."/>
            <person name="Noel B."/>
            <person name="Kuo A."/>
            <person name="Morin E."/>
            <person name="Chen J."/>
            <person name="Kohler A."/>
            <person name="Krizsan K."/>
            <person name="Balestrini R."/>
            <person name="Da Silva C."/>
            <person name="Montanini B."/>
            <person name="Hainaut M."/>
            <person name="Levati E."/>
            <person name="Barry K.W."/>
            <person name="Belfiori B."/>
            <person name="Cichocki N."/>
            <person name="Clum A."/>
            <person name="Dockter R.B."/>
            <person name="Fauchery L."/>
            <person name="Guy J."/>
            <person name="Iotti M."/>
            <person name="Le Tacon F."/>
            <person name="Lindquist E.A."/>
            <person name="Lipzen A."/>
            <person name="Malagnac F."/>
            <person name="Mello A."/>
            <person name="Molinier V."/>
            <person name="Miyauchi S."/>
            <person name="Poulain J."/>
            <person name="Riccioni C."/>
            <person name="Rubini A."/>
            <person name="Sitrit Y."/>
            <person name="Splivallo R."/>
            <person name="Traeger S."/>
            <person name="Wang M."/>
            <person name="Zifcakova L."/>
            <person name="Wipf D."/>
            <person name="Zambonelli A."/>
            <person name="Paolocci F."/>
            <person name="Nowrousian M."/>
            <person name="Ottonello S."/>
            <person name="Baldrian P."/>
            <person name="Spatafora J.W."/>
            <person name="Henrissat B."/>
            <person name="Nagy L.G."/>
            <person name="Aury J.M."/>
            <person name="Wincker P."/>
            <person name="Grigoriev I.V."/>
            <person name="Bonfante P."/>
            <person name="Martin F.M."/>
        </authorList>
    </citation>
    <scope>NUCLEOTIDE SEQUENCE [LARGE SCALE GENOMIC DNA]</scope>
    <source>
        <strain evidence="3 4">RN42</strain>
    </source>
</reference>
<sequence>MFDLAAKLLCSVASFLFPVFASYKALKANDPAQLTPWLMYWVVIACVMVIESWVGFILVWLPFYQEIKAGFMLWLVMPHFKGATRLYLEQIHPFLEQYEQEIEDFISSSHDKAKSVGIRRHPAPGQQEVASSSAGSSSSNESYAQNLLSRFRMNPITPYKPQASTDFYSFLSSALLQNASGDKGPTSGGAIGAASASAPGSGSEPGILTSLFGPSTASVAPSEQIGIIAQHRDRLRALLHVLDREASKTPEPTPIAAAAAEAAPEDHLRSPALSKSESLVNLEDFDHVNLSEADTPGSSTEEQPKLQKRDSYWSWFAKSSQASTPVVEVKEHEE</sequence>